<evidence type="ECO:0000259" key="1">
    <source>
        <dbReference type="Pfam" id="PF00561"/>
    </source>
</evidence>
<dbReference type="PRINTS" id="PR00111">
    <property type="entry name" value="ABHYDROLASE"/>
</dbReference>
<evidence type="ECO:0000313" key="3">
    <source>
        <dbReference type="Proteomes" id="UP000270856"/>
    </source>
</evidence>
<dbReference type="RefSeq" id="WP_123898485.1">
    <property type="nucleotide sequence ID" value="NZ_RPFJ01000016.1"/>
</dbReference>
<dbReference type="GO" id="GO:0016787">
    <property type="term" value="F:hydrolase activity"/>
    <property type="evidence" value="ECO:0007669"/>
    <property type="project" value="UniProtKB-KW"/>
</dbReference>
<reference evidence="2 3" key="1">
    <citation type="submission" date="2018-11" db="EMBL/GenBank/DDBJ databases">
        <title>Aureibaculum marinum gen. nov., sp. nov., a member of the family Flavobacteriaceae isolated from the Bohai Sea.</title>
        <authorList>
            <person name="Ji X."/>
        </authorList>
    </citation>
    <scope>NUCLEOTIDE SEQUENCE [LARGE SCALE GENOMIC DNA]</scope>
    <source>
        <strain evidence="2 3">BH-SD17</strain>
    </source>
</reference>
<dbReference type="Pfam" id="PF00561">
    <property type="entry name" value="Abhydrolase_1"/>
    <property type="match status" value="1"/>
</dbReference>
<comment type="caution">
    <text evidence="2">The sequence shown here is derived from an EMBL/GenBank/DDBJ whole genome shotgun (WGS) entry which is preliminary data.</text>
</comment>
<dbReference type="Gene3D" id="3.40.50.1820">
    <property type="entry name" value="alpha/beta hydrolase"/>
    <property type="match status" value="1"/>
</dbReference>
<accession>A0A3N4NEJ5</accession>
<dbReference type="InterPro" id="IPR000073">
    <property type="entry name" value="AB_hydrolase_1"/>
</dbReference>
<gene>
    <name evidence="2" type="ORF">EGM88_11765</name>
</gene>
<sequence>MNFELNYKNTTINYSVSGKGPAVVLLHGFLENLTMWNAVSDTLSKQNKVIAIDLLGHGKSENLGYIHTMETQAEMVKAVLNHLRLRKYILVGHSMGGYICLAFAELFPTTVKGLCLMNSTAKPDSKEKKTNRDRAIEAVKKNHKMFIRMSIPNLFSENNRAAYKKEIDAVINEALSCSVQGIVASLEGMKIRKNRLPLFKSSTFKKLMIVGKKDPVLDAESLKSQLKNSDVNVVELPDGHMSYIENTTETIETLKQFIKSCNNR</sequence>
<protein>
    <submittedName>
        <fullName evidence="2">Alpha/beta fold hydrolase</fullName>
    </submittedName>
</protein>
<evidence type="ECO:0000313" key="2">
    <source>
        <dbReference type="EMBL" id="RPD94581.1"/>
    </source>
</evidence>
<dbReference type="AlphaFoldDB" id="A0A3N4NEJ5"/>
<organism evidence="2 3">
    <name type="scientific">Aureibaculum marinum</name>
    <dbReference type="NCBI Taxonomy" id="2487930"/>
    <lineage>
        <taxon>Bacteria</taxon>
        <taxon>Pseudomonadati</taxon>
        <taxon>Bacteroidota</taxon>
        <taxon>Flavobacteriia</taxon>
        <taxon>Flavobacteriales</taxon>
        <taxon>Flavobacteriaceae</taxon>
        <taxon>Aureibaculum</taxon>
    </lineage>
</organism>
<feature type="domain" description="AB hydrolase-1" evidence="1">
    <location>
        <begin position="21"/>
        <end position="143"/>
    </location>
</feature>
<keyword evidence="3" id="KW-1185">Reference proteome</keyword>
<dbReference type="OrthoDB" id="252464at2"/>
<dbReference type="EMBL" id="RPFJ01000016">
    <property type="protein sequence ID" value="RPD94581.1"/>
    <property type="molecule type" value="Genomic_DNA"/>
</dbReference>
<proteinExistence type="predicted"/>
<dbReference type="Proteomes" id="UP000270856">
    <property type="component" value="Unassembled WGS sequence"/>
</dbReference>
<dbReference type="SUPFAM" id="SSF53474">
    <property type="entry name" value="alpha/beta-Hydrolases"/>
    <property type="match status" value="1"/>
</dbReference>
<keyword evidence="2" id="KW-0378">Hydrolase</keyword>
<dbReference type="InterPro" id="IPR050266">
    <property type="entry name" value="AB_hydrolase_sf"/>
</dbReference>
<dbReference type="InterPro" id="IPR029058">
    <property type="entry name" value="AB_hydrolase_fold"/>
</dbReference>
<dbReference type="PANTHER" id="PTHR43798">
    <property type="entry name" value="MONOACYLGLYCEROL LIPASE"/>
    <property type="match status" value="1"/>
</dbReference>
<name>A0A3N4NEJ5_9FLAO</name>